<evidence type="ECO:0000313" key="3">
    <source>
        <dbReference type="Proteomes" id="UP000006352"/>
    </source>
</evidence>
<accession>J4I8R7</accession>
<keyword evidence="1" id="KW-0732">Signal</keyword>
<feature type="chain" id="PRO_5003778792" description="Inhibitor I9 domain-containing protein" evidence="1">
    <location>
        <begin position="24"/>
        <end position="124"/>
    </location>
</feature>
<dbReference type="Proteomes" id="UP000006352">
    <property type="component" value="Unassembled WGS sequence"/>
</dbReference>
<dbReference type="HOGENOM" id="CLU_2003961_0_0_1"/>
<dbReference type="RefSeq" id="XP_012179164.1">
    <property type="nucleotide sequence ID" value="XM_012323774.1"/>
</dbReference>
<keyword evidence="3" id="KW-1185">Reference proteome</keyword>
<sequence length="124" mass="13815">MQPRSLTFVFAALVSFVSLGVTAMPYGVIAHREDASTDDIFIKYADKREDASTDDIFIKYAGKREDASTDDIFIGYADKREDASTDDIFIKYAGKRDDTVSTDNLYGPKYTIIDVTDAVGYFPP</sequence>
<organism evidence="2 3">
    <name type="scientific">Fibroporia radiculosa</name>
    <dbReference type="NCBI Taxonomy" id="599839"/>
    <lineage>
        <taxon>Eukaryota</taxon>
        <taxon>Fungi</taxon>
        <taxon>Dikarya</taxon>
        <taxon>Basidiomycota</taxon>
        <taxon>Agaricomycotina</taxon>
        <taxon>Agaricomycetes</taxon>
        <taxon>Polyporales</taxon>
        <taxon>Fibroporiaceae</taxon>
        <taxon>Fibroporia</taxon>
    </lineage>
</organism>
<dbReference type="AlphaFoldDB" id="J4I8R7"/>
<proteinExistence type="predicted"/>
<evidence type="ECO:0000256" key="1">
    <source>
        <dbReference type="SAM" id="SignalP"/>
    </source>
</evidence>
<dbReference type="InParanoid" id="J4I8R7"/>
<dbReference type="GeneID" id="24094792"/>
<gene>
    <name evidence="2" type="ORF">FIBRA_01906</name>
</gene>
<feature type="signal peptide" evidence="1">
    <location>
        <begin position="1"/>
        <end position="23"/>
    </location>
</feature>
<dbReference type="EMBL" id="HE796954">
    <property type="protein sequence ID" value="CCL99881.1"/>
    <property type="molecule type" value="Genomic_DNA"/>
</dbReference>
<name>J4I8R7_9APHY</name>
<reference evidence="2 3" key="1">
    <citation type="journal article" date="2012" name="Appl. Environ. Microbiol.">
        <title>Short-read sequencing for genomic analysis of the brown rot fungus Fibroporia radiculosa.</title>
        <authorList>
            <person name="Tang J.D."/>
            <person name="Perkins A.D."/>
            <person name="Sonstegard T.S."/>
            <person name="Schroeder S.G."/>
            <person name="Burgess S.C."/>
            <person name="Diehl S.V."/>
        </authorList>
    </citation>
    <scope>NUCLEOTIDE SEQUENCE [LARGE SCALE GENOMIC DNA]</scope>
    <source>
        <strain evidence="2 3">TFFH 294</strain>
    </source>
</reference>
<evidence type="ECO:0008006" key="4">
    <source>
        <dbReference type="Google" id="ProtNLM"/>
    </source>
</evidence>
<protein>
    <recommendedName>
        <fullName evidence="4">Inhibitor I9 domain-containing protein</fullName>
    </recommendedName>
</protein>
<evidence type="ECO:0000313" key="2">
    <source>
        <dbReference type="EMBL" id="CCL99881.1"/>
    </source>
</evidence>